<accession>A0AAP0P1Z6</accession>
<reference evidence="2 3" key="1">
    <citation type="submission" date="2024-01" db="EMBL/GenBank/DDBJ databases">
        <title>Genome assemblies of Stephania.</title>
        <authorList>
            <person name="Yang L."/>
        </authorList>
    </citation>
    <scope>NUCLEOTIDE SEQUENCE [LARGE SCALE GENOMIC DNA]</scope>
    <source>
        <strain evidence="2">JXDWG</strain>
        <tissue evidence="2">Leaf</tissue>
    </source>
</reference>
<dbReference type="EMBL" id="JBBNAG010000006">
    <property type="protein sequence ID" value="KAK9125815.1"/>
    <property type="molecule type" value="Genomic_DNA"/>
</dbReference>
<sequence length="187" mass="20323">MDGQPVSHEDHGGQTSGSTHADSDQTLRNTVALHSLQLEEILRLLRAQATTTPVPATLVAATTIEQTVVAPTIQATPLTTATTEILPVVTTPSTTPAVAPTLIQPQEITFESSLSDKAKIIKEFIHFQPGYYYGGGDLEVAGKLVFSYVKLHGLLRIHDNIRARISRYMLRGDAAIWWTPTQPPTKS</sequence>
<name>A0AAP0P1Z6_9MAGN</name>
<protein>
    <submittedName>
        <fullName evidence="2">Uncharacterized protein</fullName>
    </submittedName>
</protein>
<gene>
    <name evidence="2" type="ORF">Scep_014661</name>
</gene>
<dbReference type="Proteomes" id="UP001419268">
    <property type="component" value="Unassembled WGS sequence"/>
</dbReference>
<comment type="caution">
    <text evidence="2">The sequence shown here is derived from an EMBL/GenBank/DDBJ whole genome shotgun (WGS) entry which is preliminary data.</text>
</comment>
<evidence type="ECO:0000313" key="2">
    <source>
        <dbReference type="EMBL" id="KAK9125815.1"/>
    </source>
</evidence>
<feature type="region of interest" description="Disordered" evidence="1">
    <location>
        <begin position="1"/>
        <end position="24"/>
    </location>
</feature>
<keyword evidence="3" id="KW-1185">Reference proteome</keyword>
<proteinExistence type="predicted"/>
<evidence type="ECO:0000313" key="3">
    <source>
        <dbReference type="Proteomes" id="UP001419268"/>
    </source>
</evidence>
<organism evidence="2 3">
    <name type="scientific">Stephania cephalantha</name>
    <dbReference type="NCBI Taxonomy" id="152367"/>
    <lineage>
        <taxon>Eukaryota</taxon>
        <taxon>Viridiplantae</taxon>
        <taxon>Streptophyta</taxon>
        <taxon>Embryophyta</taxon>
        <taxon>Tracheophyta</taxon>
        <taxon>Spermatophyta</taxon>
        <taxon>Magnoliopsida</taxon>
        <taxon>Ranunculales</taxon>
        <taxon>Menispermaceae</taxon>
        <taxon>Menispermoideae</taxon>
        <taxon>Cissampelideae</taxon>
        <taxon>Stephania</taxon>
    </lineage>
</organism>
<evidence type="ECO:0000256" key="1">
    <source>
        <dbReference type="SAM" id="MobiDB-lite"/>
    </source>
</evidence>
<dbReference type="AlphaFoldDB" id="A0AAP0P1Z6"/>